<gene>
    <name evidence="2" type="ORF">HDK90DRAFT_127945</name>
</gene>
<name>A0ABR1YY49_9PEZI</name>
<keyword evidence="3" id="KW-1185">Reference proteome</keyword>
<accession>A0ABR1YY49</accession>
<evidence type="ECO:0000256" key="1">
    <source>
        <dbReference type="SAM" id="MobiDB-lite"/>
    </source>
</evidence>
<protein>
    <submittedName>
        <fullName evidence="2">Uncharacterized protein</fullName>
    </submittedName>
</protein>
<reference evidence="2 3" key="1">
    <citation type="submission" date="2024-04" db="EMBL/GenBank/DDBJ databases">
        <title>Phyllosticta paracitricarpa is synonymous to the EU quarantine fungus P. citricarpa based on phylogenomic analyses.</title>
        <authorList>
            <consortium name="Lawrence Berkeley National Laboratory"/>
            <person name="Van Ingen-Buijs V.A."/>
            <person name="Van Westerhoven A.C."/>
            <person name="Haridas S."/>
            <person name="Skiadas P."/>
            <person name="Martin F."/>
            <person name="Groenewald J.Z."/>
            <person name="Crous P.W."/>
            <person name="Seidl M.F."/>
        </authorList>
    </citation>
    <scope>NUCLEOTIDE SEQUENCE [LARGE SCALE GENOMIC DNA]</scope>
    <source>
        <strain evidence="2 3">CBS 123374</strain>
    </source>
</reference>
<evidence type="ECO:0000313" key="2">
    <source>
        <dbReference type="EMBL" id="KAK8243611.1"/>
    </source>
</evidence>
<dbReference type="EMBL" id="JBBWRZ010000002">
    <property type="protein sequence ID" value="KAK8243611.1"/>
    <property type="molecule type" value="Genomic_DNA"/>
</dbReference>
<feature type="compositionally biased region" description="Basic and acidic residues" evidence="1">
    <location>
        <begin position="17"/>
        <end position="27"/>
    </location>
</feature>
<evidence type="ECO:0000313" key="3">
    <source>
        <dbReference type="Proteomes" id="UP001492380"/>
    </source>
</evidence>
<feature type="compositionally biased region" description="Polar residues" evidence="1">
    <location>
        <begin position="34"/>
        <end position="46"/>
    </location>
</feature>
<comment type="caution">
    <text evidence="2">The sequence shown here is derived from an EMBL/GenBank/DDBJ whole genome shotgun (WGS) entry which is preliminary data.</text>
</comment>
<proteinExistence type="predicted"/>
<organism evidence="2 3">
    <name type="scientific">Phyllosticta capitalensis</name>
    <dbReference type="NCBI Taxonomy" id="121624"/>
    <lineage>
        <taxon>Eukaryota</taxon>
        <taxon>Fungi</taxon>
        <taxon>Dikarya</taxon>
        <taxon>Ascomycota</taxon>
        <taxon>Pezizomycotina</taxon>
        <taxon>Dothideomycetes</taxon>
        <taxon>Dothideomycetes incertae sedis</taxon>
        <taxon>Botryosphaeriales</taxon>
        <taxon>Phyllostictaceae</taxon>
        <taxon>Phyllosticta</taxon>
    </lineage>
</organism>
<feature type="compositionally biased region" description="Polar residues" evidence="1">
    <location>
        <begin position="1"/>
        <end position="13"/>
    </location>
</feature>
<dbReference type="Proteomes" id="UP001492380">
    <property type="component" value="Unassembled WGS sequence"/>
</dbReference>
<sequence>MESLQGQPCTGSTVIDRAARPVVERSADPLSDVPDSTSFGSSGTTPRSRRKPTEVLMNGSRRSGTYAAQALRDNRRQQAATRRTCRIRLTGDVAQQRTFTAIGLWHVGGGASLRVNRLKLQEHPEEPLISFLSTQSSPFPLRIAMASESPSARCFAATRRQHRREPRHQGYSFSRYSSYIIRRAHKHMAISTSKILERCS</sequence>
<feature type="region of interest" description="Disordered" evidence="1">
    <location>
        <begin position="1"/>
        <end position="53"/>
    </location>
</feature>